<dbReference type="SUPFAM" id="SSF52343">
    <property type="entry name" value="Ferredoxin reductase-like, C-terminal NADP-linked domain"/>
    <property type="match status" value="1"/>
</dbReference>
<keyword evidence="1" id="KW-0285">Flavoprotein</keyword>
<dbReference type="Gene3D" id="3.10.20.30">
    <property type="match status" value="1"/>
</dbReference>
<evidence type="ECO:0000256" key="5">
    <source>
        <dbReference type="ARBA" id="ARBA00023004"/>
    </source>
</evidence>
<dbReference type="PRINTS" id="PR00409">
    <property type="entry name" value="PHDIOXRDTASE"/>
</dbReference>
<evidence type="ECO:0000259" key="7">
    <source>
        <dbReference type="PROSITE" id="PS51085"/>
    </source>
</evidence>
<dbReference type="PROSITE" id="PS51085">
    <property type="entry name" value="2FE2S_FER_2"/>
    <property type="match status" value="1"/>
</dbReference>
<dbReference type="InterPro" id="IPR001433">
    <property type="entry name" value="OxRdtase_FAD/NAD-bd"/>
</dbReference>
<comment type="caution">
    <text evidence="9">The sequence shown here is derived from an EMBL/GenBank/DDBJ whole genome shotgun (WGS) entry which is preliminary data.</text>
</comment>
<keyword evidence="2" id="KW-0001">2Fe-2S</keyword>
<proteinExistence type="predicted"/>
<organism evidence="9 10">
    <name type="scientific">Thalassospira xianhensis MCCC 1A02616</name>
    <dbReference type="NCBI Taxonomy" id="1177929"/>
    <lineage>
        <taxon>Bacteria</taxon>
        <taxon>Pseudomonadati</taxon>
        <taxon>Pseudomonadota</taxon>
        <taxon>Alphaproteobacteria</taxon>
        <taxon>Rhodospirillales</taxon>
        <taxon>Thalassospiraceae</taxon>
        <taxon>Thalassospira</taxon>
    </lineage>
</organism>
<dbReference type="EMBL" id="JPWA01000002">
    <property type="protein sequence ID" value="RCK07458.1"/>
    <property type="molecule type" value="Genomic_DNA"/>
</dbReference>
<dbReference type="GO" id="GO:0046872">
    <property type="term" value="F:metal ion binding"/>
    <property type="evidence" value="ECO:0007669"/>
    <property type="project" value="UniProtKB-KW"/>
</dbReference>
<keyword evidence="6" id="KW-0411">Iron-sulfur</keyword>
<dbReference type="SUPFAM" id="SSF63380">
    <property type="entry name" value="Riboflavin synthase domain-like"/>
    <property type="match status" value="1"/>
</dbReference>
<keyword evidence="5" id="KW-0408">Iron</keyword>
<dbReference type="CDD" id="cd06185">
    <property type="entry name" value="PDR_like"/>
    <property type="match status" value="1"/>
</dbReference>
<evidence type="ECO:0000313" key="9">
    <source>
        <dbReference type="EMBL" id="RCK07458.1"/>
    </source>
</evidence>
<dbReference type="GO" id="GO:0051537">
    <property type="term" value="F:2 iron, 2 sulfur cluster binding"/>
    <property type="evidence" value="ECO:0007669"/>
    <property type="project" value="UniProtKB-KW"/>
</dbReference>
<accession>A0A367UGW8</accession>
<dbReference type="RefSeq" id="WP_114120659.1">
    <property type="nucleotide sequence ID" value="NZ_JPWA01000002.1"/>
</dbReference>
<dbReference type="InterPro" id="IPR017927">
    <property type="entry name" value="FAD-bd_FR_type"/>
</dbReference>
<dbReference type="InterPro" id="IPR006058">
    <property type="entry name" value="2Fe2S_fd_BS"/>
</dbReference>
<evidence type="ECO:0008006" key="11">
    <source>
        <dbReference type="Google" id="ProtNLM"/>
    </source>
</evidence>
<dbReference type="InterPro" id="IPR050415">
    <property type="entry name" value="MRET"/>
</dbReference>
<evidence type="ECO:0000256" key="3">
    <source>
        <dbReference type="ARBA" id="ARBA00022723"/>
    </source>
</evidence>
<keyword evidence="10" id="KW-1185">Reference proteome</keyword>
<dbReference type="Pfam" id="PF00175">
    <property type="entry name" value="NAD_binding_1"/>
    <property type="match status" value="1"/>
</dbReference>
<dbReference type="PANTHER" id="PTHR47354:SF1">
    <property type="entry name" value="CARNITINE MONOOXYGENASE REDUCTASE SUBUNIT"/>
    <property type="match status" value="1"/>
</dbReference>
<dbReference type="InterPro" id="IPR001041">
    <property type="entry name" value="2Fe-2S_ferredoxin-type"/>
</dbReference>
<dbReference type="GO" id="GO:0016491">
    <property type="term" value="F:oxidoreductase activity"/>
    <property type="evidence" value="ECO:0007669"/>
    <property type="project" value="UniProtKB-KW"/>
</dbReference>
<dbReference type="AlphaFoldDB" id="A0A367UGW8"/>
<evidence type="ECO:0000256" key="6">
    <source>
        <dbReference type="ARBA" id="ARBA00023014"/>
    </source>
</evidence>
<dbReference type="CDD" id="cd00207">
    <property type="entry name" value="fer2"/>
    <property type="match status" value="1"/>
</dbReference>
<dbReference type="Gene3D" id="3.40.50.80">
    <property type="entry name" value="Nucleotide-binding domain of ferredoxin-NADP reductase (FNR) module"/>
    <property type="match status" value="1"/>
</dbReference>
<feature type="domain" description="FAD-binding FR-type" evidence="8">
    <location>
        <begin position="1"/>
        <end position="104"/>
    </location>
</feature>
<dbReference type="InterPro" id="IPR039261">
    <property type="entry name" value="FNR_nucleotide-bd"/>
</dbReference>
<evidence type="ECO:0000313" key="10">
    <source>
        <dbReference type="Proteomes" id="UP000252419"/>
    </source>
</evidence>
<evidence type="ECO:0000259" key="8">
    <source>
        <dbReference type="PROSITE" id="PS51384"/>
    </source>
</evidence>
<name>A0A367UGW8_9PROT</name>
<dbReference type="InterPro" id="IPR017938">
    <property type="entry name" value="Riboflavin_synthase-like_b-brl"/>
</dbReference>
<protein>
    <recommendedName>
        <fullName evidence="11">Ferredoxin</fullName>
    </recommendedName>
</protein>
<dbReference type="PROSITE" id="PS00197">
    <property type="entry name" value="2FE2S_FER_1"/>
    <property type="match status" value="1"/>
</dbReference>
<dbReference type="PROSITE" id="PS51384">
    <property type="entry name" value="FAD_FR"/>
    <property type="match status" value="1"/>
</dbReference>
<evidence type="ECO:0000256" key="2">
    <source>
        <dbReference type="ARBA" id="ARBA00022714"/>
    </source>
</evidence>
<keyword evidence="4" id="KW-0560">Oxidoreductase</keyword>
<reference evidence="9 10" key="1">
    <citation type="submission" date="2014-07" db="EMBL/GenBank/DDBJ databases">
        <title>Draft genome sequence of Thalassospira xianhensis P-4 (MCCC 1A02616).</title>
        <authorList>
            <person name="Lai Q."/>
            <person name="Shao Z."/>
        </authorList>
    </citation>
    <scope>NUCLEOTIDE SEQUENCE [LARGE SCALE GENOMIC DNA]</scope>
    <source>
        <strain evidence="9 10">MCCC 1A02616</strain>
    </source>
</reference>
<dbReference type="PANTHER" id="PTHR47354">
    <property type="entry name" value="NADH OXIDOREDUCTASE HCR"/>
    <property type="match status" value="1"/>
</dbReference>
<dbReference type="InterPro" id="IPR036010">
    <property type="entry name" value="2Fe-2S_ferredoxin-like_sf"/>
</dbReference>
<sequence length="321" mass="34887">MLKVMVQQAYDLTDRIRGFDLVPCDDQVLPACEPGAHIKVSVTDNKGEPGKRSYSVINPDQTDKYRIAVLREADGEGGSSFMHTQVETGTIIEIEPPQNDFPLKTDAKKSILIAGGIGITPIIAMAHGLAKSGKDFFLHYGSRSHLDMALMTDVLDTANGCCTLYFDGGDPSRGMPLDAIIGPAKAEKHVYVCGPGALIDAVLDTARRNRWASENIHYERFTTPVAQSDDCPFEVHLQQSNQTFDIPVGKSILDVLIDEGIDPLYDCKKGNCGICASAVLSHDGEISHRDAFLGDGQKAQNDQMCICVSRMQSSGRLTLDL</sequence>
<gene>
    <name evidence="9" type="ORF">TH5_03445</name>
</gene>
<dbReference type="SUPFAM" id="SSF54292">
    <property type="entry name" value="2Fe-2S ferredoxin-like"/>
    <property type="match status" value="1"/>
</dbReference>
<evidence type="ECO:0000256" key="1">
    <source>
        <dbReference type="ARBA" id="ARBA00022630"/>
    </source>
</evidence>
<evidence type="ECO:0000256" key="4">
    <source>
        <dbReference type="ARBA" id="ARBA00023002"/>
    </source>
</evidence>
<keyword evidence="3" id="KW-0479">Metal-binding</keyword>
<dbReference type="Proteomes" id="UP000252419">
    <property type="component" value="Unassembled WGS sequence"/>
</dbReference>
<feature type="domain" description="2Fe-2S ferredoxin-type" evidence="7">
    <location>
        <begin position="233"/>
        <end position="321"/>
    </location>
</feature>
<dbReference type="Pfam" id="PF00111">
    <property type="entry name" value="Fer2"/>
    <property type="match status" value="1"/>
</dbReference>
<dbReference type="Gene3D" id="2.40.30.10">
    <property type="entry name" value="Translation factors"/>
    <property type="match status" value="1"/>
</dbReference>
<dbReference type="InterPro" id="IPR012675">
    <property type="entry name" value="Beta-grasp_dom_sf"/>
</dbReference>